<evidence type="ECO:0000313" key="3">
    <source>
        <dbReference type="EMBL" id="OMD40522.1"/>
    </source>
</evidence>
<organism evidence="3 4">
    <name type="scientific">Paenibacillus borealis</name>
    <dbReference type="NCBI Taxonomy" id="160799"/>
    <lineage>
        <taxon>Bacteria</taxon>
        <taxon>Bacillati</taxon>
        <taxon>Bacillota</taxon>
        <taxon>Bacilli</taxon>
        <taxon>Bacillales</taxon>
        <taxon>Paenibacillaceae</taxon>
        <taxon>Paenibacillus</taxon>
    </lineage>
</organism>
<dbReference type="Pfam" id="PF03009">
    <property type="entry name" value="GDPD"/>
    <property type="match status" value="1"/>
</dbReference>
<feature type="domain" description="GP-PDE" evidence="2">
    <location>
        <begin position="54"/>
        <end position="276"/>
    </location>
</feature>
<dbReference type="Gene3D" id="3.20.20.190">
    <property type="entry name" value="Phosphatidylinositol (PI) phosphodiesterase"/>
    <property type="match status" value="1"/>
</dbReference>
<accession>A0ABX3GY74</accession>
<reference evidence="3 4" key="1">
    <citation type="submission" date="2016-10" db="EMBL/GenBank/DDBJ databases">
        <title>Paenibacillus species isolates.</title>
        <authorList>
            <person name="Beno S.M."/>
        </authorList>
    </citation>
    <scope>NUCLEOTIDE SEQUENCE [LARGE SCALE GENOMIC DNA]</scope>
    <source>
        <strain evidence="3 4">FSL H7-0744</strain>
    </source>
</reference>
<comment type="caution">
    <text evidence="3">The sequence shown here is derived from an EMBL/GenBank/DDBJ whole genome shotgun (WGS) entry which is preliminary data.</text>
</comment>
<keyword evidence="1" id="KW-1133">Transmembrane helix</keyword>
<evidence type="ECO:0000313" key="4">
    <source>
        <dbReference type="Proteomes" id="UP000187412"/>
    </source>
</evidence>
<dbReference type="InterPro" id="IPR030395">
    <property type="entry name" value="GP_PDE_dom"/>
</dbReference>
<dbReference type="PANTHER" id="PTHR46211">
    <property type="entry name" value="GLYCEROPHOSPHORYL DIESTER PHOSPHODIESTERASE"/>
    <property type="match status" value="1"/>
</dbReference>
<evidence type="ECO:0000259" key="2">
    <source>
        <dbReference type="Pfam" id="PF03009"/>
    </source>
</evidence>
<protein>
    <recommendedName>
        <fullName evidence="2">GP-PDE domain-containing protein</fullName>
    </recommendedName>
</protein>
<dbReference type="EMBL" id="MPTB01000051">
    <property type="protein sequence ID" value="OMD40522.1"/>
    <property type="molecule type" value="Genomic_DNA"/>
</dbReference>
<dbReference type="InterPro" id="IPR017946">
    <property type="entry name" value="PLC-like_Pdiesterase_TIM-brl"/>
</dbReference>
<evidence type="ECO:0000256" key="1">
    <source>
        <dbReference type="SAM" id="Phobius"/>
    </source>
</evidence>
<sequence>MDNKKSTASVIMVIAIVLLLAITLIPEDKEPVAGFAAHRVVAHAMGGINGHAYTNAVEGFIANYEQGTRVFEADLLFTGDQKLVARHEWSKDMTKQLGQQEVLPADKQGEVLDYAEFMDSPILGLYSPADIEKIMDLMMAYPDAYIVTDTKEVEAELVTQQFEMIVEAAERRDPSLLKRIVPQIYSREMLDMICKVHVFPKVIYTLYQSEDSDEVVTQFVKETGADITMSDDRATKSFVQKLKGAGARVYVHTINDEKEIVQLSRLGVDGFYTDFVSEDDMERLRGLGRN</sequence>
<keyword evidence="4" id="KW-1185">Reference proteome</keyword>
<name>A0ABX3GY74_PAEBO</name>
<keyword evidence="1" id="KW-0472">Membrane</keyword>
<dbReference type="SUPFAM" id="SSF51695">
    <property type="entry name" value="PLC-like phosphodiesterases"/>
    <property type="match status" value="1"/>
</dbReference>
<dbReference type="Proteomes" id="UP000187412">
    <property type="component" value="Unassembled WGS sequence"/>
</dbReference>
<proteinExistence type="predicted"/>
<dbReference type="RefSeq" id="WP_076113831.1">
    <property type="nucleotide sequence ID" value="NZ_MPTB01000051.1"/>
</dbReference>
<gene>
    <name evidence="3" type="ORF">BSK56_28625</name>
</gene>
<dbReference type="CDD" id="cd08583">
    <property type="entry name" value="PI-PLCc_GDPD_SF_unchar1"/>
    <property type="match status" value="1"/>
</dbReference>
<feature type="transmembrane region" description="Helical" evidence="1">
    <location>
        <begin position="7"/>
        <end position="25"/>
    </location>
</feature>
<dbReference type="PANTHER" id="PTHR46211:SF1">
    <property type="entry name" value="GLYCEROPHOSPHODIESTER PHOSPHODIESTERASE, CYTOPLASMIC"/>
    <property type="match status" value="1"/>
</dbReference>
<keyword evidence="1" id="KW-0812">Transmembrane</keyword>